<organism evidence="3 4">
    <name type="scientific">Streptomyces stramineus</name>
    <dbReference type="NCBI Taxonomy" id="173861"/>
    <lineage>
        <taxon>Bacteria</taxon>
        <taxon>Bacillati</taxon>
        <taxon>Actinomycetota</taxon>
        <taxon>Actinomycetes</taxon>
        <taxon>Kitasatosporales</taxon>
        <taxon>Streptomycetaceae</taxon>
        <taxon>Streptomyces</taxon>
    </lineage>
</organism>
<evidence type="ECO:0000256" key="1">
    <source>
        <dbReference type="SAM" id="MobiDB-lite"/>
    </source>
</evidence>
<evidence type="ECO:0000256" key="2">
    <source>
        <dbReference type="SAM" id="Phobius"/>
    </source>
</evidence>
<proteinExistence type="predicted"/>
<reference evidence="3 4" key="1">
    <citation type="journal article" date="2019" name="Int. J. Syst. Evol. Microbiol.">
        <title>The Global Catalogue of Microorganisms (GCM) 10K type strain sequencing project: providing services to taxonomists for standard genome sequencing and annotation.</title>
        <authorList>
            <consortium name="The Broad Institute Genomics Platform"/>
            <consortium name="The Broad Institute Genome Sequencing Center for Infectious Disease"/>
            <person name="Wu L."/>
            <person name="Ma J."/>
        </authorList>
    </citation>
    <scope>NUCLEOTIDE SEQUENCE [LARGE SCALE GENOMIC DNA]</scope>
    <source>
        <strain evidence="3 4">JCM 10649</strain>
    </source>
</reference>
<protein>
    <submittedName>
        <fullName evidence="3">Uncharacterized protein</fullName>
    </submittedName>
</protein>
<evidence type="ECO:0000313" key="4">
    <source>
        <dbReference type="Proteomes" id="UP001499895"/>
    </source>
</evidence>
<keyword evidence="2" id="KW-0472">Membrane</keyword>
<feature type="region of interest" description="Disordered" evidence="1">
    <location>
        <begin position="1"/>
        <end position="26"/>
    </location>
</feature>
<accession>A0ABN1BL09</accession>
<evidence type="ECO:0000313" key="3">
    <source>
        <dbReference type="EMBL" id="GAA0499967.1"/>
    </source>
</evidence>
<feature type="transmembrane region" description="Helical" evidence="2">
    <location>
        <begin position="49"/>
        <end position="69"/>
    </location>
</feature>
<keyword evidence="2" id="KW-0812">Transmembrane</keyword>
<gene>
    <name evidence="3" type="ORF">GCM10009544_67310</name>
</gene>
<dbReference type="Proteomes" id="UP001499895">
    <property type="component" value="Unassembled WGS sequence"/>
</dbReference>
<dbReference type="EMBL" id="BAAAHB010000216">
    <property type="protein sequence ID" value="GAA0499967.1"/>
    <property type="molecule type" value="Genomic_DNA"/>
</dbReference>
<comment type="caution">
    <text evidence="3">The sequence shown here is derived from an EMBL/GenBank/DDBJ whole genome shotgun (WGS) entry which is preliminary data.</text>
</comment>
<keyword evidence="4" id="KW-1185">Reference proteome</keyword>
<sequence length="188" mass="21070">MNHTRSPRRLVQRNQMPAVGRSQHHDAAHQPYIPAAAFRRRISRAAMGLLTLAGAIMVPLATADTAYAAETVTINPTAPLHDQGFARNIFAEVSGTASCDRTPAQWSQIVRVQLRQGVQFGEFTMGLQGRADSNRFFCDSRPHAWKARVRATVEGRQFWWVRWRPGPAAVEAQISDEIVRQTITLVER</sequence>
<feature type="compositionally biased region" description="Basic residues" evidence="1">
    <location>
        <begin position="1"/>
        <end position="11"/>
    </location>
</feature>
<keyword evidence="2" id="KW-1133">Transmembrane helix</keyword>
<name>A0ABN1BL09_9ACTN</name>